<evidence type="ECO:0008006" key="4">
    <source>
        <dbReference type="Google" id="ProtNLM"/>
    </source>
</evidence>
<evidence type="ECO:0000256" key="1">
    <source>
        <dbReference type="SAM" id="SignalP"/>
    </source>
</evidence>
<reference evidence="2 3" key="1">
    <citation type="submission" date="2015-04" db="EMBL/GenBank/DDBJ databases">
        <title>Complete genome sequence of Sulfurovum lithotrophicum ATCC BAA-797T.</title>
        <authorList>
            <person name="Ahn J."/>
            <person name="Park G."/>
            <person name="Jeon W."/>
            <person name="Jang Y."/>
            <person name="Jang M."/>
            <person name="Lee H."/>
            <person name="Lee H."/>
        </authorList>
    </citation>
    <scope>NUCLEOTIDE SEQUENCE [LARGE SCALE GENOMIC DNA]</scope>
    <source>
        <strain evidence="3">ATCC BAA-797 / 42BKT</strain>
    </source>
</reference>
<protein>
    <recommendedName>
        <fullName evidence="4">Porin domain-containing protein</fullName>
    </recommendedName>
</protein>
<evidence type="ECO:0000313" key="3">
    <source>
        <dbReference type="Proteomes" id="UP000034444"/>
    </source>
</evidence>
<dbReference type="RefSeq" id="WP_046550502.1">
    <property type="nucleotide sequence ID" value="NZ_CP011308.1"/>
</dbReference>
<keyword evidence="3" id="KW-1185">Reference proteome</keyword>
<gene>
    <name evidence="2" type="ORF">YH65_02595</name>
</gene>
<organism evidence="2 3">
    <name type="scientific">Sulfurovum lithotrophicum</name>
    <dbReference type="NCBI Taxonomy" id="206403"/>
    <lineage>
        <taxon>Bacteria</taxon>
        <taxon>Pseudomonadati</taxon>
        <taxon>Campylobacterota</taxon>
        <taxon>Epsilonproteobacteria</taxon>
        <taxon>Campylobacterales</taxon>
        <taxon>Sulfurovaceae</taxon>
        <taxon>Sulfurovum</taxon>
    </lineage>
</organism>
<feature type="chain" id="PRO_5031388247" description="Porin domain-containing protein" evidence="1">
    <location>
        <begin position="18"/>
        <end position="298"/>
    </location>
</feature>
<dbReference type="Proteomes" id="UP000034444">
    <property type="component" value="Chromosome"/>
</dbReference>
<keyword evidence="1" id="KW-0732">Signal</keyword>
<reference evidence="3" key="2">
    <citation type="journal article" date="2017" name="Stand. Genomic Sci.">
        <title>Complete genome sequence of the sulfur-oxidizing chemolithoautotrophic Sulfurovum lithotrophicum 42BKTT.</title>
        <authorList>
            <person name="Jeon W."/>
            <person name="Priscilla L."/>
            <person name="Park G."/>
            <person name="Lee H."/>
            <person name="Lee N."/>
            <person name="Lee D."/>
            <person name="Kwon H."/>
            <person name="Ahn I."/>
            <person name="Lee C."/>
            <person name="Lee H."/>
            <person name="Ahn J."/>
        </authorList>
    </citation>
    <scope>NUCLEOTIDE SEQUENCE [LARGE SCALE GENOMIC DNA]</scope>
    <source>
        <strain evidence="3">ATCC BAA-797 / 42BKT</strain>
    </source>
</reference>
<evidence type="ECO:0000313" key="2">
    <source>
        <dbReference type="EMBL" id="AKF24406.1"/>
    </source>
</evidence>
<dbReference type="KEGG" id="slh:YH65_02595"/>
<proteinExistence type="predicted"/>
<name>A0A7U4M061_9BACT</name>
<sequence>MKKIILTGLLGISAVMADVKTVIPYVGTVNYDSNNAKSLKDNAKFAGFYTSVGNLNYLFEFAYGYTDITYKNTTVPNLKQHDITLKYGKYYKNFAWHAGLHYVNNNEQGAIKDLGDGYIAIIGVEGYKWLDYNKLTYGIDAYYSYYTDAYTDTSLIKTTNVSLLQLSPKLTYSKAINLNTRNTVTLIANFIHAYDYQDSSYWSYEISDTLGYKKFYATLKFNAGKMRSGVKDAGFTVYNTKDLLKNAYSVKLGYYFTPKLEVNVSYIKNDYEEYDAANLALLPEGSNTIALISMSYSF</sequence>
<feature type="signal peptide" evidence="1">
    <location>
        <begin position="1"/>
        <end position="17"/>
    </location>
</feature>
<dbReference type="EMBL" id="CP011308">
    <property type="protein sequence ID" value="AKF24406.1"/>
    <property type="molecule type" value="Genomic_DNA"/>
</dbReference>
<accession>A0A7U4M061</accession>
<dbReference type="AlphaFoldDB" id="A0A7U4M061"/>